<gene>
    <name evidence="2" type="ORF">EG68_11209</name>
</gene>
<sequence length="115" mass="12943">MSVNELQNEVLSKCGSVCTCADGRKLKLARIRIRQLELQLALKDKMEQCRIEYEEDAERLSEQADGVISDHPAGKSLPSSLPQSSTNPVKPYCCAMEQGCNKRLDLQWYVKSLPE</sequence>
<feature type="region of interest" description="Disordered" evidence="1">
    <location>
        <begin position="61"/>
        <end position="85"/>
    </location>
</feature>
<dbReference type="Proteomes" id="UP000822476">
    <property type="component" value="Unassembled WGS sequence"/>
</dbReference>
<organism evidence="2 3">
    <name type="scientific">Paragonimus skrjabini miyazakii</name>
    <dbReference type="NCBI Taxonomy" id="59628"/>
    <lineage>
        <taxon>Eukaryota</taxon>
        <taxon>Metazoa</taxon>
        <taxon>Spiralia</taxon>
        <taxon>Lophotrochozoa</taxon>
        <taxon>Platyhelminthes</taxon>
        <taxon>Trematoda</taxon>
        <taxon>Digenea</taxon>
        <taxon>Plagiorchiida</taxon>
        <taxon>Troglotremata</taxon>
        <taxon>Troglotrematidae</taxon>
        <taxon>Paragonimus</taxon>
    </lineage>
</organism>
<evidence type="ECO:0000313" key="2">
    <source>
        <dbReference type="EMBL" id="KAF7237945.1"/>
    </source>
</evidence>
<dbReference type="EMBL" id="JTDE01007632">
    <property type="protein sequence ID" value="KAF7237945.1"/>
    <property type="molecule type" value="Genomic_DNA"/>
</dbReference>
<comment type="caution">
    <text evidence="2">The sequence shown here is derived from an EMBL/GenBank/DDBJ whole genome shotgun (WGS) entry which is preliminary data.</text>
</comment>
<accession>A0A8S9YQN3</accession>
<dbReference type="AlphaFoldDB" id="A0A8S9YQN3"/>
<evidence type="ECO:0000256" key="1">
    <source>
        <dbReference type="SAM" id="MobiDB-lite"/>
    </source>
</evidence>
<proteinExistence type="predicted"/>
<evidence type="ECO:0000313" key="3">
    <source>
        <dbReference type="Proteomes" id="UP000822476"/>
    </source>
</evidence>
<protein>
    <submittedName>
        <fullName evidence="2">Uncharacterized protein</fullName>
    </submittedName>
</protein>
<keyword evidence="3" id="KW-1185">Reference proteome</keyword>
<reference evidence="2" key="1">
    <citation type="submission" date="2019-07" db="EMBL/GenBank/DDBJ databases">
        <title>Annotation for the trematode Paragonimus miyazaki's.</title>
        <authorList>
            <person name="Choi Y.-J."/>
        </authorList>
    </citation>
    <scope>NUCLEOTIDE SEQUENCE</scope>
    <source>
        <strain evidence="2">Japan</strain>
    </source>
</reference>
<dbReference type="OrthoDB" id="6278773at2759"/>
<name>A0A8S9YQN3_9TREM</name>